<accession>A0AAD3T3Y1</accession>
<proteinExistence type="predicted"/>
<dbReference type="EMBL" id="BSYO01000023">
    <property type="protein sequence ID" value="GMH21366.1"/>
    <property type="molecule type" value="Genomic_DNA"/>
</dbReference>
<name>A0AAD3T3Y1_NEPGR</name>
<dbReference type="AlphaFoldDB" id="A0AAD3T3Y1"/>
<protein>
    <submittedName>
        <fullName evidence="1">Uncharacterized protein</fullName>
    </submittedName>
</protein>
<keyword evidence="2" id="KW-1185">Reference proteome</keyword>
<dbReference type="Proteomes" id="UP001279734">
    <property type="component" value="Unassembled WGS sequence"/>
</dbReference>
<comment type="caution">
    <text evidence="1">The sequence shown here is derived from an EMBL/GenBank/DDBJ whole genome shotgun (WGS) entry which is preliminary data.</text>
</comment>
<reference evidence="1" key="1">
    <citation type="submission" date="2023-05" db="EMBL/GenBank/DDBJ databases">
        <title>Nepenthes gracilis genome sequencing.</title>
        <authorList>
            <person name="Fukushima K."/>
        </authorList>
    </citation>
    <scope>NUCLEOTIDE SEQUENCE</scope>
    <source>
        <strain evidence="1">SING2019-196</strain>
    </source>
</reference>
<gene>
    <name evidence="1" type="ORF">Nepgr_023208</name>
</gene>
<evidence type="ECO:0000313" key="2">
    <source>
        <dbReference type="Proteomes" id="UP001279734"/>
    </source>
</evidence>
<sequence>MEADFDPALLKIDAAGFAPYGGWRAVVIEGSYAVFLIFGEKINLFVGLEFSLMVYCHHRYPASGLNLSERIWACCSRTRPYGALRRKIGGTYKDFFKSYVEGCSFARPWVLEADDLILLPAVELAAAWRILCKLVQKPTGWTKAGYCDGLNMLLQFLFC</sequence>
<organism evidence="1 2">
    <name type="scientific">Nepenthes gracilis</name>
    <name type="common">Slender pitcher plant</name>
    <dbReference type="NCBI Taxonomy" id="150966"/>
    <lineage>
        <taxon>Eukaryota</taxon>
        <taxon>Viridiplantae</taxon>
        <taxon>Streptophyta</taxon>
        <taxon>Embryophyta</taxon>
        <taxon>Tracheophyta</taxon>
        <taxon>Spermatophyta</taxon>
        <taxon>Magnoliopsida</taxon>
        <taxon>eudicotyledons</taxon>
        <taxon>Gunneridae</taxon>
        <taxon>Pentapetalae</taxon>
        <taxon>Caryophyllales</taxon>
        <taxon>Nepenthaceae</taxon>
        <taxon>Nepenthes</taxon>
    </lineage>
</organism>
<evidence type="ECO:0000313" key="1">
    <source>
        <dbReference type="EMBL" id="GMH21366.1"/>
    </source>
</evidence>